<dbReference type="Proteomes" id="UP000663881">
    <property type="component" value="Unassembled WGS sequence"/>
</dbReference>
<reference evidence="1" key="1">
    <citation type="submission" date="2021-02" db="EMBL/GenBank/DDBJ databases">
        <authorList>
            <person name="Nowell W R."/>
        </authorList>
    </citation>
    <scope>NUCLEOTIDE SEQUENCE</scope>
</reference>
<evidence type="ECO:0008006" key="3">
    <source>
        <dbReference type="Google" id="ProtNLM"/>
    </source>
</evidence>
<accession>A0A820PRI3</accession>
<dbReference type="Gene3D" id="3.40.630.30">
    <property type="match status" value="1"/>
</dbReference>
<evidence type="ECO:0000313" key="1">
    <source>
        <dbReference type="EMBL" id="CAF4410179.1"/>
    </source>
</evidence>
<gene>
    <name evidence="1" type="ORF">OKA104_LOCUS51896</name>
</gene>
<dbReference type="EMBL" id="CAJOAY010029047">
    <property type="protein sequence ID" value="CAF4410179.1"/>
    <property type="molecule type" value="Genomic_DNA"/>
</dbReference>
<sequence>MLKQPIVLESKIIIRNAVETDCDDIMRLINELAIFEKSPEQVRINSETLK</sequence>
<dbReference type="AlphaFoldDB" id="A0A820PRI3"/>
<protein>
    <recommendedName>
        <fullName evidence="3">GNAT family N-acetyltransferase</fullName>
    </recommendedName>
</protein>
<evidence type="ECO:0000313" key="2">
    <source>
        <dbReference type="Proteomes" id="UP000663881"/>
    </source>
</evidence>
<proteinExistence type="predicted"/>
<feature type="non-terminal residue" evidence="1">
    <location>
        <position position="1"/>
    </location>
</feature>
<name>A0A820PRI3_9BILA</name>
<comment type="caution">
    <text evidence="1">The sequence shown here is derived from an EMBL/GenBank/DDBJ whole genome shotgun (WGS) entry which is preliminary data.</text>
</comment>
<organism evidence="1 2">
    <name type="scientific">Adineta steineri</name>
    <dbReference type="NCBI Taxonomy" id="433720"/>
    <lineage>
        <taxon>Eukaryota</taxon>
        <taxon>Metazoa</taxon>
        <taxon>Spiralia</taxon>
        <taxon>Gnathifera</taxon>
        <taxon>Rotifera</taxon>
        <taxon>Eurotatoria</taxon>
        <taxon>Bdelloidea</taxon>
        <taxon>Adinetida</taxon>
        <taxon>Adinetidae</taxon>
        <taxon>Adineta</taxon>
    </lineage>
</organism>